<accession>A0A0A8HVJ4</accession>
<dbReference type="Proteomes" id="UP000031130">
    <property type="component" value="Chromosome"/>
</dbReference>
<dbReference type="EMBL" id="CP007775">
    <property type="protein sequence ID" value="AJD01822.1"/>
    <property type="molecule type" value="Genomic_DNA"/>
</dbReference>
<sequence length="217" mass="26291">MKYKVLNKECIDFIFYDIPYKLGKKINKYYEMDLFLKIPNINKTDILELFEVTILTSLDIKAEMDETIFSDYLFDFSNLYKLTNHYADDYVAIIGQLFLDDYIDFWRCAYHETDNTKTKTPNLSQYKKENKYETWKYFRDNYIYSYNDNLVNHATKEEFWGNSSNWDIYNINAIITPKGTKYFQEILAPKFYNKYKDLEVEIDDKGNIIRWIGEINR</sequence>
<reference evidence="1 2" key="1">
    <citation type="journal article" date="2014" name="Genome Biol. Evol.">
        <title>Comparative Genomics of the Campylobacter lari Group.</title>
        <authorList>
            <person name="Miller W.G."/>
            <person name="Yee E."/>
            <person name="Chapman M.H."/>
            <person name="Smith T.P."/>
            <person name="Bono J.L."/>
            <person name="Huynh S."/>
            <person name="Parker C.T."/>
            <person name="Vandamme P."/>
            <person name="Luong K."/>
            <person name="Korlach J."/>
        </authorList>
    </citation>
    <scope>NUCLEOTIDE SEQUENCE [LARGE SCALE GENOMIC DNA]</scope>
    <source>
        <strain evidence="2">RM3659</strain>
    </source>
</reference>
<gene>
    <name evidence="1" type="ORF">UPTC3659_0980</name>
</gene>
<dbReference type="KEGG" id="cln:UPTC3659_0980"/>
<dbReference type="AlphaFoldDB" id="A0A0A8HVJ4"/>
<evidence type="ECO:0000313" key="2">
    <source>
        <dbReference type="Proteomes" id="UP000031130"/>
    </source>
</evidence>
<dbReference type="HOGENOM" id="CLU_110607_0_0_7"/>
<evidence type="ECO:0000313" key="1">
    <source>
        <dbReference type="EMBL" id="AJD01822.1"/>
    </source>
</evidence>
<proteinExistence type="predicted"/>
<dbReference type="RefSeq" id="WP_039626192.1">
    <property type="nucleotide sequence ID" value="NZ_CP007775.1"/>
</dbReference>
<organism evidence="1 2">
    <name type="scientific">Campylobacter lari NCTC 11845</name>
    <dbReference type="NCBI Taxonomy" id="1388749"/>
    <lineage>
        <taxon>Bacteria</taxon>
        <taxon>Pseudomonadati</taxon>
        <taxon>Campylobacterota</taxon>
        <taxon>Epsilonproteobacteria</taxon>
        <taxon>Campylobacterales</taxon>
        <taxon>Campylobacteraceae</taxon>
        <taxon>Campylobacter</taxon>
    </lineage>
</organism>
<protein>
    <submittedName>
        <fullName evidence="1">Uncharacterized protein</fullName>
    </submittedName>
</protein>
<name>A0A0A8HVJ4_CAMLA</name>